<evidence type="ECO:0000259" key="5">
    <source>
        <dbReference type="Pfam" id="PF02709"/>
    </source>
</evidence>
<evidence type="ECO:0000256" key="2">
    <source>
        <dbReference type="ARBA" id="ARBA00022679"/>
    </source>
</evidence>
<gene>
    <name evidence="6" type="ORF">GS3922_11935</name>
</gene>
<keyword evidence="1" id="KW-0328">Glycosyltransferase</keyword>
<dbReference type="InterPro" id="IPR003859">
    <property type="entry name" value="Galactosyl_T"/>
</dbReference>
<dbReference type="InterPro" id="IPR001173">
    <property type="entry name" value="Glyco_trans_2-like"/>
</dbReference>
<feature type="domain" description="Galactosyltransferase C-terminal" evidence="5">
    <location>
        <begin position="134"/>
        <end position="189"/>
    </location>
</feature>
<dbReference type="PANTHER" id="PTHR13778">
    <property type="entry name" value="GLYCOSYLTRANSFERASE 8 DOMAIN-CONTAINING PROTEIN"/>
    <property type="match status" value="1"/>
</dbReference>
<dbReference type="Pfam" id="PF00535">
    <property type="entry name" value="Glycos_transf_2"/>
    <property type="match status" value="1"/>
</dbReference>
<evidence type="ECO:0000256" key="1">
    <source>
        <dbReference type="ARBA" id="ARBA00022676"/>
    </source>
</evidence>
<sequence>MFERVSILIPYKPDSGIRDRNFHWVKEFYEKMFPEAEICVGVSEEEPFNRAQAINRAAKQATRDLFVIIDGDIFCDPEVMKDAVEHAIKAPWVIPFRKIVRITEENSRMLLETSPTWPVEVTEFELIHTSEFTHLGGFNVISRDHFLAVGGFDERFSGWGGEDDAFSCAVNTLCGRYKRLEHTIYHLRHPVVGYENNPKGERNLMLRELYYEAENDKAKMKRVLSQAKSIFQRQDKEERKKSGKQAKQKETIHIVTAANDAYAEPLAVMLCSLLKNKKSDNPIHIYVIGSDISEEKKSLLVKIAKKYKAKMDFKHIDRAVYSEFATFAYLTRETYYRLSIPELFDETVEKVLYLDCDLIIKKDITELWKIDISGYLLGAIEDHWIKQSRNVDLFMPENSKYFNAGVLLINVKKWREQHIKEQVMEFLRAHSDRIQYCDQDALNAVLFDQWLPLDLKWNFQTYHLYDPVAKLKPSIIHYTGENKPWNADHPLKKYYLKYRKGIF</sequence>
<keyword evidence="2" id="KW-0808">Transferase</keyword>
<dbReference type="InterPro" id="IPR027791">
    <property type="entry name" value="Galactosyl_T_C"/>
</dbReference>
<dbReference type="PRINTS" id="PR02050">
    <property type="entry name" value="B14GALTRFASE"/>
</dbReference>
<dbReference type="InterPro" id="IPR029044">
    <property type="entry name" value="Nucleotide-diphossugar_trans"/>
</dbReference>
<keyword evidence="3" id="KW-0479">Metal-binding</keyword>
<dbReference type="InterPro" id="IPR050748">
    <property type="entry name" value="Glycosyltrans_8_dom-fam"/>
</dbReference>
<dbReference type="Pfam" id="PF02709">
    <property type="entry name" value="Glyco_transf_7C"/>
    <property type="match status" value="1"/>
</dbReference>
<feature type="domain" description="Glycosyltransferase 2-like" evidence="4">
    <location>
        <begin position="43"/>
        <end position="108"/>
    </location>
</feature>
<organism evidence="6 7">
    <name type="scientific">Geobacillus subterraneus</name>
    <dbReference type="NCBI Taxonomy" id="129338"/>
    <lineage>
        <taxon>Bacteria</taxon>
        <taxon>Bacillati</taxon>
        <taxon>Bacillota</taxon>
        <taxon>Bacilli</taxon>
        <taxon>Bacillales</taxon>
        <taxon>Anoxybacillaceae</taxon>
        <taxon>Geobacillus</taxon>
    </lineage>
</organism>
<accession>A0ABM6AD85</accession>
<dbReference type="SUPFAM" id="SSF53448">
    <property type="entry name" value="Nucleotide-diphospho-sugar transferases"/>
    <property type="match status" value="2"/>
</dbReference>
<proteinExistence type="predicted"/>
<evidence type="ECO:0008006" key="8">
    <source>
        <dbReference type="Google" id="ProtNLM"/>
    </source>
</evidence>
<dbReference type="RefSeq" id="WP_063166542.1">
    <property type="nucleotide sequence ID" value="NZ_CP014342.1"/>
</dbReference>
<evidence type="ECO:0000313" key="6">
    <source>
        <dbReference type="EMBL" id="AMX84314.1"/>
    </source>
</evidence>
<name>A0ABM6AD85_9BACL</name>
<dbReference type="Pfam" id="PF01501">
    <property type="entry name" value="Glyco_transf_8"/>
    <property type="match status" value="1"/>
</dbReference>
<dbReference type="GeneID" id="32407964"/>
<evidence type="ECO:0000313" key="7">
    <source>
        <dbReference type="Proteomes" id="UP000076226"/>
    </source>
</evidence>
<dbReference type="EMBL" id="CP014342">
    <property type="protein sequence ID" value="AMX84314.1"/>
    <property type="molecule type" value="Genomic_DNA"/>
</dbReference>
<dbReference type="Gene3D" id="3.90.550.10">
    <property type="entry name" value="Spore Coat Polysaccharide Biosynthesis Protein SpsA, Chain A"/>
    <property type="match status" value="2"/>
</dbReference>
<dbReference type="Proteomes" id="UP000076226">
    <property type="component" value="Chromosome"/>
</dbReference>
<dbReference type="InterPro" id="IPR002495">
    <property type="entry name" value="Glyco_trans_8"/>
</dbReference>
<dbReference type="CDD" id="cd04194">
    <property type="entry name" value="GT8_A4GalT_like"/>
    <property type="match status" value="1"/>
</dbReference>
<protein>
    <recommendedName>
        <fullName evidence="8">Glycosyltransferase</fullName>
    </recommendedName>
</protein>
<reference evidence="6 7" key="1">
    <citation type="submission" date="2016-02" db="EMBL/GenBank/DDBJ databases">
        <title>Complete genome sequence of Geobacillus subterraneus KCTC 3922T.</title>
        <authorList>
            <person name="Lee D.-W."/>
            <person name="Lee Y.-J."/>
            <person name="Lee S.-J."/>
            <person name="Park G.-S."/>
            <person name="Lee S.-J."/>
            <person name="Shin J.-H."/>
        </authorList>
    </citation>
    <scope>NUCLEOTIDE SEQUENCE [LARGE SCALE GENOMIC DNA]</scope>
    <source>
        <strain evidence="6 7">KCTC 3922</strain>
    </source>
</reference>
<evidence type="ECO:0000256" key="3">
    <source>
        <dbReference type="ARBA" id="ARBA00022723"/>
    </source>
</evidence>
<evidence type="ECO:0000259" key="4">
    <source>
        <dbReference type="Pfam" id="PF00535"/>
    </source>
</evidence>
<keyword evidence="7" id="KW-1185">Reference proteome</keyword>
<dbReference type="PANTHER" id="PTHR13778:SF47">
    <property type="entry name" value="LIPOPOLYSACCHARIDE 1,3-GALACTOSYLTRANSFERASE"/>
    <property type="match status" value="1"/>
</dbReference>